<sequence length="86" mass="10508">MRKLLITPRFRKDLRDIPDQIKKQADDLLFALRRNPVDPRFGIKKLTTGFPAWRIRIGVYRLVYSFDQSRLILHRFRHRKDVYKNL</sequence>
<proteinExistence type="predicted"/>
<dbReference type="EMBL" id="MFEL01000012">
    <property type="protein sequence ID" value="OGE81029.1"/>
    <property type="molecule type" value="Genomic_DNA"/>
</dbReference>
<dbReference type="AlphaFoldDB" id="A0A1F5NTN7"/>
<dbReference type="InterPro" id="IPR052747">
    <property type="entry name" value="TA_system_RelE_toxin"/>
</dbReference>
<evidence type="ECO:0008006" key="4">
    <source>
        <dbReference type="Google" id="ProtNLM"/>
    </source>
</evidence>
<dbReference type="InterPro" id="IPR007712">
    <property type="entry name" value="RelE/ParE_toxin"/>
</dbReference>
<dbReference type="SUPFAM" id="SSF143011">
    <property type="entry name" value="RelE-like"/>
    <property type="match status" value="1"/>
</dbReference>
<name>A0A1F5NTN7_9BACT</name>
<gene>
    <name evidence="2" type="ORF">A2720_03950</name>
</gene>
<reference evidence="2 3" key="1">
    <citation type="journal article" date="2016" name="Nat. Commun.">
        <title>Thousands of microbial genomes shed light on interconnected biogeochemical processes in an aquifer system.</title>
        <authorList>
            <person name="Anantharaman K."/>
            <person name="Brown C.T."/>
            <person name="Hug L.A."/>
            <person name="Sharon I."/>
            <person name="Castelle C.J."/>
            <person name="Probst A.J."/>
            <person name="Thomas B.C."/>
            <person name="Singh A."/>
            <person name="Wilkins M.J."/>
            <person name="Karaoz U."/>
            <person name="Brodie E.L."/>
            <person name="Williams K.H."/>
            <person name="Hubbard S.S."/>
            <person name="Banfield J.F."/>
        </authorList>
    </citation>
    <scope>NUCLEOTIDE SEQUENCE [LARGE SCALE GENOMIC DNA]</scope>
</reference>
<evidence type="ECO:0000313" key="3">
    <source>
        <dbReference type="Proteomes" id="UP000178892"/>
    </source>
</evidence>
<dbReference type="Proteomes" id="UP000178892">
    <property type="component" value="Unassembled WGS sequence"/>
</dbReference>
<protein>
    <recommendedName>
        <fullName evidence="4">Plasmid stabilization protein</fullName>
    </recommendedName>
</protein>
<evidence type="ECO:0000313" key="2">
    <source>
        <dbReference type="EMBL" id="OGE81029.1"/>
    </source>
</evidence>
<dbReference type="InterPro" id="IPR035093">
    <property type="entry name" value="RelE/ParE_toxin_dom_sf"/>
</dbReference>
<comment type="caution">
    <text evidence="2">The sequence shown here is derived from an EMBL/GenBank/DDBJ whole genome shotgun (WGS) entry which is preliminary data.</text>
</comment>
<dbReference type="PANTHER" id="PTHR38813:SF1">
    <property type="entry name" value="TOXIN RELE1-RELATED"/>
    <property type="match status" value="1"/>
</dbReference>
<keyword evidence="1" id="KW-1277">Toxin-antitoxin system</keyword>
<organism evidence="2 3">
    <name type="scientific">Candidatus Doudnabacteria bacterium RIFCSPHIGHO2_01_FULL_46_24</name>
    <dbReference type="NCBI Taxonomy" id="1817825"/>
    <lineage>
        <taxon>Bacteria</taxon>
        <taxon>Candidatus Doudnaibacteriota</taxon>
    </lineage>
</organism>
<dbReference type="PANTHER" id="PTHR38813">
    <property type="match status" value="1"/>
</dbReference>
<dbReference type="Gene3D" id="3.30.2310.20">
    <property type="entry name" value="RelE-like"/>
    <property type="match status" value="1"/>
</dbReference>
<accession>A0A1F5NTN7</accession>
<dbReference type="Pfam" id="PF05016">
    <property type="entry name" value="ParE_toxin"/>
    <property type="match status" value="1"/>
</dbReference>
<dbReference type="STRING" id="1817825.A2720_03950"/>
<evidence type="ECO:0000256" key="1">
    <source>
        <dbReference type="ARBA" id="ARBA00022649"/>
    </source>
</evidence>